<sequence>MTSTGFGFRSFFVVWLIVVALMLALAAPGRAGDGQIVHVGEATELVLDGDGWALDKGTGRNAGLVAVRKAGGSGASRFVVRGLKTGQVELVFRSGPKTFRASIDVLN</sequence>
<dbReference type="PATRIC" id="fig|1029756.8.peg.1792"/>
<dbReference type="HOGENOM" id="CLU_2206449_0_0_5"/>
<dbReference type="EMBL" id="CP006912">
    <property type="protein sequence ID" value="AHB50121.1"/>
    <property type="molecule type" value="Genomic_DNA"/>
</dbReference>
<dbReference type="Proteomes" id="UP000018542">
    <property type="component" value="Chromosome"/>
</dbReference>
<organism evidence="1 2">
    <name type="scientific">Hyphomicrobium nitrativorans NL23</name>
    <dbReference type="NCBI Taxonomy" id="1029756"/>
    <lineage>
        <taxon>Bacteria</taxon>
        <taxon>Pseudomonadati</taxon>
        <taxon>Pseudomonadota</taxon>
        <taxon>Alphaproteobacteria</taxon>
        <taxon>Hyphomicrobiales</taxon>
        <taxon>Hyphomicrobiaceae</taxon>
        <taxon>Hyphomicrobium</taxon>
    </lineage>
</organism>
<proteinExistence type="predicted"/>
<dbReference type="AlphaFoldDB" id="V5SGW5"/>
<reference evidence="1 2" key="1">
    <citation type="journal article" date="2014" name="Genome Announc.">
        <title>Complete Genome Sequence of Hyphomicrobium nitrativorans Strain NL23, a Denitrifying Bacterium Isolated from Biofilm of a Methanol-Fed Denitrification System Treating Seawater at the Montreal Biodome.</title>
        <authorList>
            <person name="Martineau C."/>
            <person name="Villeneuve C."/>
            <person name="Mauffrey F."/>
            <person name="Villemur R."/>
        </authorList>
    </citation>
    <scope>NUCLEOTIDE SEQUENCE [LARGE SCALE GENOMIC DNA]</scope>
    <source>
        <strain evidence="1">NL23</strain>
    </source>
</reference>
<protein>
    <submittedName>
        <fullName evidence="1">Uncharacterized protein</fullName>
    </submittedName>
</protein>
<name>V5SGW5_9HYPH</name>
<accession>V5SGW5</accession>
<dbReference type="RefSeq" id="WP_023787095.1">
    <property type="nucleotide sequence ID" value="NC_022997.1"/>
</dbReference>
<evidence type="ECO:0000313" key="1">
    <source>
        <dbReference type="EMBL" id="AHB50121.1"/>
    </source>
</evidence>
<dbReference type="KEGG" id="hni:W911_08585"/>
<evidence type="ECO:0000313" key="2">
    <source>
        <dbReference type="Proteomes" id="UP000018542"/>
    </source>
</evidence>
<keyword evidence="2" id="KW-1185">Reference proteome</keyword>
<gene>
    <name evidence="1" type="ORF">W911_08585</name>
</gene>